<keyword evidence="2 6" id="KW-0805">Transcription regulation</keyword>
<evidence type="ECO:0000259" key="8">
    <source>
        <dbReference type="Pfam" id="PF08281"/>
    </source>
</evidence>
<keyword evidence="5 6" id="KW-0804">Transcription</keyword>
<feature type="domain" description="RNA polymerase sigma factor 70 region 4 type 2" evidence="8">
    <location>
        <begin position="130"/>
        <end position="181"/>
    </location>
</feature>
<dbReference type="RefSeq" id="WP_311857714.1">
    <property type="nucleotide sequence ID" value="NZ_JAUZVT010000002.1"/>
</dbReference>
<dbReference type="Gene3D" id="1.10.10.10">
    <property type="entry name" value="Winged helix-like DNA-binding domain superfamily/Winged helix DNA-binding domain"/>
    <property type="match status" value="1"/>
</dbReference>
<dbReference type="InterPro" id="IPR013325">
    <property type="entry name" value="RNA_pol_sigma_r2"/>
</dbReference>
<sequence length="190" mass="21426">MRDSPRRDTSSLRDAPDRILVQRAVDGDTAAFGEILRRHSSLVRAYVYRIVGSVADTDDVVQDAFVTAWKQLPTLRDPSVVKSWLMRIAGREALALATRRSREDALDEAVLPPSSHAQPERAAIQNDRLAALSRALDRLKEDQRRCWLLREVAELSYAEIAEEMNMTDSTVRGLLARARASIAIEMEGWR</sequence>
<evidence type="ECO:0000256" key="5">
    <source>
        <dbReference type="ARBA" id="ARBA00023163"/>
    </source>
</evidence>
<comment type="similarity">
    <text evidence="1 6">Belongs to the sigma-70 factor family. ECF subfamily.</text>
</comment>
<accession>A0ABU3GIF1</accession>
<comment type="caution">
    <text evidence="9">The sequence shown here is derived from an EMBL/GenBank/DDBJ whole genome shotgun (WGS) entry which is preliminary data.</text>
</comment>
<dbReference type="Pfam" id="PF08281">
    <property type="entry name" value="Sigma70_r4_2"/>
    <property type="match status" value="1"/>
</dbReference>
<dbReference type="PANTHER" id="PTHR43133">
    <property type="entry name" value="RNA POLYMERASE ECF-TYPE SIGMA FACTO"/>
    <property type="match status" value="1"/>
</dbReference>
<dbReference type="InterPro" id="IPR013249">
    <property type="entry name" value="RNA_pol_sigma70_r4_t2"/>
</dbReference>
<evidence type="ECO:0000259" key="7">
    <source>
        <dbReference type="Pfam" id="PF04542"/>
    </source>
</evidence>
<protein>
    <recommendedName>
        <fullName evidence="6">RNA polymerase sigma factor</fullName>
    </recommendedName>
</protein>
<dbReference type="NCBIfam" id="TIGR02937">
    <property type="entry name" value="sigma70-ECF"/>
    <property type="match status" value="1"/>
</dbReference>
<dbReference type="InterPro" id="IPR036388">
    <property type="entry name" value="WH-like_DNA-bd_sf"/>
</dbReference>
<dbReference type="PROSITE" id="PS01063">
    <property type="entry name" value="SIGMA70_ECF"/>
    <property type="match status" value="1"/>
</dbReference>
<dbReference type="InterPro" id="IPR014284">
    <property type="entry name" value="RNA_pol_sigma-70_dom"/>
</dbReference>
<evidence type="ECO:0000256" key="4">
    <source>
        <dbReference type="ARBA" id="ARBA00023125"/>
    </source>
</evidence>
<gene>
    <name evidence="9" type="ORF">Q9S78_07315</name>
</gene>
<evidence type="ECO:0000256" key="6">
    <source>
        <dbReference type="RuleBase" id="RU000716"/>
    </source>
</evidence>
<dbReference type="InterPro" id="IPR039425">
    <property type="entry name" value="RNA_pol_sigma-70-like"/>
</dbReference>
<feature type="domain" description="RNA polymerase sigma-70 region 2" evidence="7">
    <location>
        <begin position="36"/>
        <end position="102"/>
    </location>
</feature>
<evidence type="ECO:0000313" key="10">
    <source>
        <dbReference type="Proteomes" id="UP001262835"/>
    </source>
</evidence>
<dbReference type="SUPFAM" id="SSF88946">
    <property type="entry name" value="Sigma2 domain of RNA polymerase sigma factors"/>
    <property type="match status" value="1"/>
</dbReference>
<evidence type="ECO:0000256" key="1">
    <source>
        <dbReference type="ARBA" id="ARBA00010641"/>
    </source>
</evidence>
<dbReference type="SUPFAM" id="SSF88659">
    <property type="entry name" value="Sigma3 and sigma4 domains of RNA polymerase sigma factors"/>
    <property type="match status" value="1"/>
</dbReference>
<dbReference type="Pfam" id="PF04542">
    <property type="entry name" value="Sigma70_r2"/>
    <property type="match status" value="1"/>
</dbReference>
<keyword evidence="4 6" id="KW-0238">DNA-binding</keyword>
<dbReference type="Gene3D" id="1.10.1740.10">
    <property type="match status" value="1"/>
</dbReference>
<dbReference type="InterPro" id="IPR000838">
    <property type="entry name" value="RNA_pol_sigma70_ECF_CS"/>
</dbReference>
<dbReference type="PANTHER" id="PTHR43133:SF51">
    <property type="entry name" value="RNA POLYMERASE SIGMA FACTOR"/>
    <property type="match status" value="1"/>
</dbReference>
<evidence type="ECO:0000256" key="2">
    <source>
        <dbReference type="ARBA" id="ARBA00023015"/>
    </source>
</evidence>
<evidence type="ECO:0000256" key="3">
    <source>
        <dbReference type="ARBA" id="ARBA00023082"/>
    </source>
</evidence>
<evidence type="ECO:0000313" key="9">
    <source>
        <dbReference type="EMBL" id="MDT3330475.1"/>
    </source>
</evidence>
<dbReference type="InterPro" id="IPR007627">
    <property type="entry name" value="RNA_pol_sigma70_r2"/>
</dbReference>
<dbReference type="EMBL" id="JAUZVT010000002">
    <property type="protein sequence ID" value="MDT3330475.1"/>
    <property type="molecule type" value="Genomic_DNA"/>
</dbReference>
<dbReference type="CDD" id="cd06171">
    <property type="entry name" value="Sigma70_r4"/>
    <property type="match status" value="1"/>
</dbReference>
<dbReference type="Proteomes" id="UP001262835">
    <property type="component" value="Unassembled WGS sequence"/>
</dbReference>
<reference evidence="9 10" key="1">
    <citation type="submission" date="2023-08" db="EMBL/GenBank/DDBJ databases">
        <title>Microbacterium aquilitoris sp. nov. and Microbacterium gwkjibeachense sp. nov., isolated from beach.</title>
        <authorList>
            <person name="Lee S.D."/>
            <person name="Yang H."/>
            <person name="Kim I."/>
        </authorList>
    </citation>
    <scope>NUCLEOTIDE SEQUENCE [LARGE SCALE GENOMIC DNA]</scope>
    <source>
        <strain evidence="9 10">KSW-18</strain>
    </source>
</reference>
<organism evidence="9 10">
    <name type="scientific">Microbacterium aquilitoris</name>
    <dbReference type="NCBI Taxonomy" id="3067307"/>
    <lineage>
        <taxon>Bacteria</taxon>
        <taxon>Bacillati</taxon>
        <taxon>Actinomycetota</taxon>
        <taxon>Actinomycetes</taxon>
        <taxon>Micrococcales</taxon>
        <taxon>Microbacteriaceae</taxon>
        <taxon>Microbacterium</taxon>
    </lineage>
</organism>
<name>A0ABU3GIF1_9MICO</name>
<keyword evidence="3 6" id="KW-0731">Sigma factor</keyword>
<dbReference type="InterPro" id="IPR013324">
    <property type="entry name" value="RNA_pol_sigma_r3/r4-like"/>
</dbReference>
<keyword evidence="10" id="KW-1185">Reference proteome</keyword>
<proteinExistence type="inferred from homology"/>